<keyword evidence="12 18" id="KW-0548">Nucleotidyltransferase</keyword>
<evidence type="ECO:0000256" key="13">
    <source>
        <dbReference type="ARBA" id="ARBA00022989"/>
    </source>
</evidence>
<proteinExistence type="inferred from homology"/>
<keyword evidence="17" id="KW-1208">Phospholipid metabolism</keyword>
<evidence type="ECO:0000256" key="14">
    <source>
        <dbReference type="ARBA" id="ARBA00023098"/>
    </source>
</evidence>
<dbReference type="PANTHER" id="PTHR46382:SF1">
    <property type="entry name" value="PHOSPHATIDATE CYTIDYLYLTRANSFERASE"/>
    <property type="match status" value="1"/>
</dbReference>
<evidence type="ECO:0000256" key="18">
    <source>
        <dbReference type="RuleBase" id="RU003938"/>
    </source>
</evidence>
<dbReference type="Proteomes" id="UP001379235">
    <property type="component" value="Unassembled WGS sequence"/>
</dbReference>
<evidence type="ECO:0000256" key="6">
    <source>
        <dbReference type="ARBA" id="ARBA00012487"/>
    </source>
</evidence>
<keyword evidence="11 18" id="KW-0812">Transmembrane</keyword>
<keyword evidence="9" id="KW-0444">Lipid biosynthesis</keyword>
<evidence type="ECO:0000256" key="5">
    <source>
        <dbReference type="ARBA" id="ARBA00010185"/>
    </source>
</evidence>
<evidence type="ECO:0000256" key="17">
    <source>
        <dbReference type="ARBA" id="ARBA00023264"/>
    </source>
</evidence>
<dbReference type="Pfam" id="PF01148">
    <property type="entry name" value="CTP_transf_1"/>
    <property type="match status" value="1"/>
</dbReference>
<evidence type="ECO:0000256" key="7">
    <source>
        <dbReference type="ARBA" id="ARBA00019373"/>
    </source>
</evidence>
<comment type="subcellular location">
    <subcellularLocation>
        <location evidence="2">Cell membrane</location>
        <topology evidence="2">Multi-pass membrane protein</topology>
    </subcellularLocation>
</comment>
<comment type="similarity">
    <text evidence="5 18">Belongs to the CDS family.</text>
</comment>
<evidence type="ECO:0000256" key="15">
    <source>
        <dbReference type="ARBA" id="ARBA00023136"/>
    </source>
</evidence>
<evidence type="ECO:0000256" key="2">
    <source>
        <dbReference type="ARBA" id="ARBA00004651"/>
    </source>
</evidence>
<organism evidence="20 21">
    <name type="scientific">Novosphingobium aquae</name>
    <dbReference type="NCBI Taxonomy" id="3133435"/>
    <lineage>
        <taxon>Bacteria</taxon>
        <taxon>Pseudomonadati</taxon>
        <taxon>Pseudomonadota</taxon>
        <taxon>Alphaproteobacteria</taxon>
        <taxon>Sphingomonadales</taxon>
        <taxon>Sphingomonadaceae</taxon>
        <taxon>Novosphingobium</taxon>
    </lineage>
</organism>
<dbReference type="RefSeq" id="WP_339964314.1">
    <property type="nucleotide sequence ID" value="NZ_JBBHJY010000001.1"/>
</dbReference>
<evidence type="ECO:0000256" key="8">
    <source>
        <dbReference type="ARBA" id="ARBA00022475"/>
    </source>
</evidence>
<accession>A0ABU8S421</accession>
<name>A0ABU8S421_9SPHN</name>
<feature type="transmembrane region" description="Helical" evidence="19">
    <location>
        <begin position="16"/>
        <end position="45"/>
    </location>
</feature>
<dbReference type="EC" id="2.7.7.41" evidence="6 18"/>
<protein>
    <recommendedName>
        <fullName evidence="7 18">Phosphatidate cytidylyltransferase</fullName>
        <ecNumber evidence="6 18">2.7.7.41</ecNumber>
    </recommendedName>
</protein>
<dbReference type="GO" id="GO:0004605">
    <property type="term" value="F:phosphatidate cytidylyltransferase activity"/>
    <property type="evidence" value="ECO:0007669"/>
    <property type="project" value="UniProtKB-EC"/>
</dbReference>
<keyword evidence="10 18" id="KW-0808">Transferase</keyword>
<evidence type="ECO:0000256" key="1">
    <source>
        <dbReference type="ARBA" id="ARBA00001698"/>
    </source>
</evidence>
<feature type="transmembrane region" description="Helical" evidence="19">
    <location>
        <begin position="65"/>
        <end position="84"/>
    </location>
</feature>
<comment type="caution">
    <text evidence="20">The sequence shown here is derived from an EMBL/GenBank/DDBJ whole genome shotgun (WGS) entry which is preliminary data.</text>
</comment>
<feature type="transmembrane region" description="Helical" evidence="19">
    <location>
        <begin position="212"/>
        <end position="232"/>
    </location>
</feature>
<evidence type="ECO:0000256" key="9">
    <source>
        <dbReference type="ARBA" id="ARBA00022516"/>
    </source>
</evidence>
<evidence type="ECO:0000256" key="16">
    <source>
        <dbReference type="ARBA" id="ARBA00023209"/>
    </source>
</evidence>
<dbReference type="PROSITE" id="PS01315">
    <property type="entry name" value="CDS"/>
    <property type="match status" value="1"/>
</dbReference>
<evidence type="ECO:0000256" key="4">
    <source>
        <dbReference type="ARBA" id="ARBA00005189"/>
    </source>
</evidence>
<comment type="pathway">
    <text evidence="4">Lipid metabolism.</text>
</comment>
<keyword evidence="21" id="KW-1185">Reference proteome</keyword>
<evidence type="ECO:0000256" key="12">
    <source>
        <dbReference type="ARBA" id="ARBA00022695"/>
    </source>
</evidence>
<evidence type="ECO:0000256" key="11">
    <source>
        <dbReference type="ARBA" id="ARBA00022692"/>
    </source>
</evidence>
<dbReference type="EMBL" id="JBBHJY010000001">
    <property type="protein sequence ID" value="MEJ6008704.1"/>
    <property type="molecule type" value="Genomic_DNA"/>
</dbReference>
<gene>
    <name evidence="20" type="ORF">WG900_02100</name>
</gene>
<keyword evidence="16" id="KW-0594">Phospholipid biosynthesis</keyword>
<keyword evidence="8" id="KW-1003">Cell membrane</keyword>
<dbReference type="PANTHER" id="PTHR46382">
    <property type="entry name" value="PHOSPHATIDATE CYTIDYLYLTRANSFERASE"/>
    <property type="match status" value="1"/>
</dbReference>
<evidence type="ECO:0000256" key="10">
    <source>
        <dbReference type="ARBA" id="ARBA00022679"/>
    </source>
</evidence>
<keyword evidence="15 19" id="KW-0472">Membrane</keyword>
<comment type="catalytic activity">
    <reaction evidence="1 18">
        <text>a 1,2-diacyl-sn-glycero-3-phosphate + CTP + H(+) = a CDP-1,2-diacyl-sn-glycerol + diphosphate</text>
        <dbReference type="Rhea" id="RHEA:16229"/>
        <dbReference type="ChEBI" id="CHEBI:15378"/>
        <dbReference type="ChEBI" id="CHEBI:33019"/>
        <dbReference type="ChEBI" id="CHEBI:37563"/>
        <dbReference type="ChEBI" id="CHEBI:58332"/>
        <dbReference type="ChEBI" id="CHEBI:58608"/>
        <dbReference type="EC" id="2.7.7.41"/>
    </reaction>
</comment>
<reference evidence="20 21" key="1">
    <citation type="submission" date="2024-03" db="EMBL/GenBank/DDBJ databases">
        <authorList>
            <person name="Jo J.-H."/>
        </authorList>
    </citation>
    <scope>NUCLEOTIDE SEQUENCE [LARGE SCALE GENOMIC DNA]</scope>
    <source>
        <strain evidence="20 21">AS3R-12</strain>
    </source>
</reference>
<feature type="transmembrane region" description="Helical" evidence="19">
    <location>
        <begin position="91"/>
        <end position="110"/>
    </location>
</feature>
<comment type="pathway">
    <text evidence="3 18">Phospholipid metabolism; CDP-diacylglycerol biosynthesis; CDP-diacylglycerol from sn-glycerol 3-phosphate: step 3/3.</text>
</comment>
<keyword evidence="13 19" id="KW-1133">Transmembrane helix</keyword>
<evidence type="ECO:0000313" key="20">
    <source>
        <dbReference type="EMBL" id="MEJ6008704.1"/>
    </source>
</evidence>
<evidence type="ECO:0000256" key="3">
    <source>
        <dbReference type="ARBA" id="ARBA00005119"/>
    </source>
</evidence>
<dbReference type="InterPro" id="IPR000374">
    <property type="entry name" value="PC_trans"/>
</dbReference>
<sequence>MADGKNSDLPVRTASAVVMVTVAGLALWLGGWLWALFVGAIASGVLWEWRGLVRGFAATPMQQTLWNISGIVYIGFATAMLLFLRSEFFPMIASVSVILAVIATDVGAYFAGRTIGGPKIAPSISPSKTWAGLLGGMVGATLAFAGLMAFQYEASGAGPQPAWSEAVFFGCFTAVVAQAGDFFESWMKRRAGVKDSGKLIPGHGGLFDRVDGLLAVVFVGGILVAGAGLLGLN</sequence>
<evidence type="ECO:0000256" key="19">
    <source>
        <dbReference type="SAM" id="Phobius"/>
    </source>
</evidence>
<keyword evidence="14" id="KW-0443">Lipid metabolism</keyword>
<evidence type="ECO:0000313" key="21">
    <source>
        <dbReference type="Proteomes" id="UP001379235"/>
    </source>
</evidence>
<feature type="transmembrane region" description="Helical" evidence="19">
    <location>
        <begin position="130"/>
        <end position="150"/>
    </location>
</feature>